<dbReference type="Proteomes" id="UP000076761">
    <property type="component" value="Unassembled WGS sequence"/>
</dbReference>
<dbReference type="InterPro" id="IPR040153">
    <property type="entry name" value="Rcf2"/>
</dbReference>
<evidence type="ECO:0000256" key="6">
    <source>
        <dbReference type="SAM" id="Phobius"/>
    </source>
</evidence>
<name>A0A165VAS9_9AGAM</name>
<proteinExistence type="predicted"/>
<accession>A0A165VAS9</accession>
<reference evidence="8 9" key="1">
    <citation type="journal article" date="2016" name="Mol. Biol. Evol.">
        <title>Comparative Genomics of Early-Diverging Mushroom-Forming Fungi Provides Insights into the Origins of Lignocellulose Decay Capabilities.</title>
        <authorList>
            <person name="Nagy L.G."/>
            <person name="Riley R."/>
            <person name="Tritt A."/>
            <person name="Adam C."/>
            <person name="Daum C."/>
            <person name="Floudas D."/>
            <person name="Sun H."/>
            <person name="Yadav J.S."/>
            <person name="Pangilinan J."/>
            <person name="Larsson K.H."/>
            <person name="Matsuura K."/>
            <person name="Barry K."/>
            <person name="Labutti K."/>
            <person name="Kuo R."/>
            <person name="Ohm R.A."/>
            <person name="Bhattacharya S.S."/>
            <person name="Shirouzu T."/>
            <person name="Yoshinaga Y."/>
            <person name="Martin F.M."/>
            <person name="Grigoriev I.V."/>
            <person name="Hibbett D.S."/>
        </authorList>
    </citation>
    <scope>NUCLEOTIDE SEQUENCE [LARGE SCALE GENOMIC DNA]</scope>
    <source>
        <strain evidence="8 9">HHB14362 ss-1</strain>
    </source>
</reference>
<feature type="transmembrane region" description="Helical" evidence="6">
    <location>
        <begin position="153"/>
        <end position="172"/>
    </location>
</feature>
<keyword evidence="3 6" id="KW-1133">Transmembrane helix</keyword>
<dbReference type="PANTHER" id="PTHR28018:SF3">
    <property type="entry name" value="RESPIRATORY SUPERCOMPLEX FACTOR 2, MITOCHONDRIAL"/>
    <property type="match status" value="1"/>
</dbReference>
<evidence type="ECO:0000256" key="1">
    <source>
        <dbReference type="ARBA" id="ARBA00004173"/>
    </source>
</evidence>
<feature type="compositionally biased region" description="Basic and acidic residues" evidence="5">
    <location>
        <begin position="177"/>
        <end position="203"/>
    </location>
</feature>
<keyword evidence="4 6" id="KW-0472">Membrane</keyword>
<sequence>MKIVSTEDIDSYQRTAAIGGAKGFFGGLAVAGPASYVLNKRWAYYRQLPPSLKAFGIILVAVPAFAICAEHAGLKYERDHWTGTGKVELDSVAAREQAHWESLSPTQKMQDWAARHQYGVIGGSWALSMIGSFGWIMRDPYQSFAQKIVQARMWAQGLTLGVLIAAGAISHASRQKTNNERRAIPDHSWRDILEQEQREEQERAAQNARPSS</sequence>
<dbReference type="EMBL" id="KV425554">
    <property type="protein sequence ID" value="KZT29418.1"/>
    <property type="molecule type" value="Genomic_DNA"/>
</dbReference>
<dbReference type="FunCoup" id="A0A165VAS9">
    <property type="interactions" value="54"/>
</dbReference>
<dbReference type="Pfam" id="PF04588">
    <property type="entry name" value="HIG_1_N"/>
    <property type="match status" value="1"/>
</dbReference>
<dbReference type="AlphaFoldDB" id="A0A165VAS9"/>
<dbReference type="InterPro" id="IPR007667">
    <property type="entry name" value="Hypoxia_induced_domain"/>
</dbReference>
<dbReference type="STRING" id="1314782.A0A165VAS9"/>
<feature type="domain" description="HIG1" evidence="7">
    <location>
        <begin position="90"/>
        <end position="181"/>
    </location>
</feature>
<dbReference type="GO" id="GO:0033617">
    <property type="term" value="P:mitochondrial respiratory chain complex IV assembly"/>
    <property type="evidence" value="ECO:0007669"/>
    <property type="project" value="TreeGrafter"/>
</dbReference>
<keyword evidence="2 6" id="KW-0812">Transmembrane</keyword>
<evidence type="ECO:0000256" key="2">
    <source>
        <dbReference type="ARBA" id="ARBA00022692"/>
    </source>
</evidence>
<protein>
    <recommendedName>
        <fullName evidence="7">HIG1 domain-containing protein</fullName>
    </recommendedName>
</protein>
<evidence type="ECO:0000313" key="8">
    <source>
        <dbReference type="EMBL" id="KZT29418.1"/>
    </source>
</evidence>
<evidence type="ECO:0000256" key="4">
    <source>
        <dbReference type="ARBA" id="ARBA00023136"/>
    </source>
</evidence>
<comment type="subcellular location">
    <subcellularLocation>
        <location evidence="1">Mitochondrion</location>
    </subcellularLocation>
</comment>
<dbReference type="OrthoDB" id="1915122at2759"/>
<dbReference type="PROSITE" id="PS51503">
    <property type="entry name" value="HIG1"/>
    <property type="match status" value="1"/>
</dbReference>
<feature type="region of interest" description="Disordered" evidence="5">
    <location>
        <begin position="174"/>
        <end position="212"/>
    </location>
</feature>
<dbReference type="InParanoid" id="A0A165VAS9"/>
<evidence type="ECO:0000256" key="3">
    <source>
        <dbReference type="ARBA" id="ARBA00022989"/>
    </source>
</evidence>
<keyword evidence="9" id="KW-1185">Reference proteome</keyword>
<organism evidence="8 9">
    <name type="scientific">Neolentinus lepideus HHB14362 ss-1</name>
    <dbReference type="NCBI Taxonomy" id="1314782"/>
    <lineage>
        <taxon>Eukaryota</taxon>
        <taxon>Fungi</taxon>
        <taxon>Dikarya</taxon>
        <taxon>Basidiomycota</taxon>
        <taxon>Agaricomycotina</taxon>
        <taxon>Agaricomycetes</taxon>
        <taxon>Gloeophyllales</taxon>
        <taxon>Gloeophyllaceae</taxon>
        <taxon>Neolentinus</taxon>
    </lineage>
</organism>
<gene>
    <name evidence="8" type="ORF">NEOLEDRAFT_1175112</name>
</gene>
<evidence type="ECO:0000313" key="9">
    <source>
        <dbReference type="Proteomes" id="UP000076761"/>
    </source>
</evidence>
<evidence type="ECO:0000259" key="7">
    <source>
        <dbReference type="PROSITE" id="PS51503"/>
    </source>
</evidence>
<feature type="transmembrane region" description="Helical" evidence="6">
    <location>
        <begin position="118"/>
        <end position="137"/>
    </location>
</feature>
<dbReference type="GO" id="GO:0005739">
    <property type="term" value="C:mitochondrion"/>
    <property type="evidence" value="ECO:0007669"/>
    <property type="project" value="UniProtKB-SubCell"/>
</dbReference>
<evidence type="ECO:0000256" key="5">
    <source>
        <dbReference type="SAM" id="MobiDB-lite"/>
    </source>
</evidence>
<dbReference type="PANTHER" id="PTHR28018">
    <property type="entry name" value="RESPIRATORY SUPERCOMPLEX FACTOR 2, MITOCHONDRIAL"/>
    <property type="match status" value="1"/>
</dbReference>